<reference evidence="1 2" key="1">
    <citation type="submission" date="2021-03" db="EMBL/GenBank/DDBJ databases">
        <title>Genomic Encyclopedia of Type Strains, Phase IV (KMG-IV): sequencing the most valuable type-strain genomes for metagenomic binning, comparative biology and taxonomic classification.</title>
        <authorList>
            <person name="Goeker M."/>
        </authorList>
    </citation>
    <scope>NUCLEOTIDE SEQUENCE [LARGE SCALE GENOMIC DNA]</scope>
    <source>
        <strain evidence="1 2">DSM 27512</strain>
    </source>
</reference>
<dbReference type="EMBL" id="JAGGLI010000010">
    <property type="protein sequence ID" value="MBP2027341.1"/>
    <property type="molecule type" value="Genomic_DNA"/>
</dbReference>
<dbReference type="RefSeq" id="WP_209660355.1">
    <property type="nucleotide sequence ID" value="NZ_JAGGLI010000010.1"/>
</dbReference>
<organism evidence="1 2">
    <name type="scientific">Acetoanaerobium pronyense</name>
    <dbReference type="NCBI Taxonomy" id="1482736"/>
    <lineage>
        <taxon>Bacteria</taxon>
        <taxon>Bacillati</taxon>
        <taxon>Bacillota</taxon>
        <taxon>Clostridia</taxon>
        <taxon>Peptostreptococcales</taxon>
        <taxon>Filifactoraceae</taxon>
        <taxon>Acetoanaerobium</taxon>
    </lineage>
</organism>
<keyword evidence="2" id="KW-1185">Reference proteome</keyword>
<name>A0ABS4KHS6_9FIRM</name>
<dbReference type="Proteomes" id="UP001314903">
    <property type="component" value="Unassembled WGS sequence"/>
</dbReference>
<protein>
    <submittedName>
        <fullName evidence="1">Uncharacterized protein</fullName>
    </submittedName>
</protein>
<comment type="caution">
    <text evidence="1">The sequence shown here is derived from an EMBL/GenBank/DDBJ whole genome shotgun (WGS) entry which is preliminary data.</text>
</comment>
<evidence type="ECO:0000313" key="2">
    <source>
        <dbReference type="Proteomes" id="UP001314903"/>
    </source>
</evidence>
<sequence length="132" mass="15429">MYQLLGDQVFDSEEIGKLIEDSTVFKLREDMSKRTKREDALAYKLSIGVKELNPDSKDFYNDENEIDEFMTLADELAKAELEKVNLEFTIKSHYAYSYDEVENEVLIIVAIMHVQNGRRKIQDVLKRLMSQV</sequence>
<accession>A0ABS4KHS6</accession>
<proteinExistence type="predicted"/>
<gene>
    <name evidence="1" type="ORF">J2Z35_001135</name>
</gene>
<evidence type="ECO:0000313" key="1">
    <source>
        <dbReference type="EMBL" id="MBP2027341.1"/>
    </source>
</evidence>